<proteinExistence type="predicted"/>
<dbReference type="Proteomes" id="UP000015441">
    <property type="component" value="Unassembled WGS sequence"/>
</dbReference>
<dbReference type="InParanoid" id="N1JCY3"/>
<feature type="transmembrane region" description="Helical" evidence="2">
    <location>
        <begin position="60"/>
        <end position="82"/>
    </location>
</feature>
<organism evidence="3 4">
    <name type="scientific">Blumeria graminis f. sp. hordei (strain DH14)</name>
    <name type="common">Barley powdery mildew</name>
    <name type="synonym">Oidium monilioides f. sp. hordei</name>
    <dbReference type="NCBI Taxonomy" id="546991"/>
    <lineage>
        <taxon>Eukaryota</taxon>
        <taxon>Fungi</taxon>
        <taxon>Dikarya</taxon>
        <taxon>Ascomycota</taxon>
        <taxon>Pezizomycotina</taxon>
        <taxon>Leotiomycetes</taxon>
        <taxon>Erysiphales</taxon>
        <taxon>Erysiphaceae</taxon>
        <taxon>Blumeria</taxon>
        <taxon>Blumeria hordei</taxon>
    </lineage>
</organism>
<evidence type="ECO:0000256" key="2">
    <source>
        <dbReference type="SAM" id="Phobius"/>
    </source>
</evidence>
<feature type="transmembrane region" description="Helical" evidence="2">
    <location>
        <begin position="7"/>
        <end position="24"/>
    </location>
</feature>
<dbReference type="NCBIfam" id="NF037970">
    <property type="entry name" value="vanZ_1"/>
    <property type="match status" value="1"/>
</dbReference>
<name>N1JCY3_BLUG1</name>
<dbReference type="AlphaFoldDB" id="N1JCY3"/>
<comment type="caution">
    <text evidence="3">The sequence shown here is derived from an EMBL/GenBank/DDBJ whole genome shotgun (WGS) entry which is preliminary data.</text>
</comment>
<evidence type="ECO:0000313" key="3">
    <source>
        <dbReference type="EMBL" id="CCU75762.1"/>
    </source>
</evidence>
<feature type="region of interest" description="Disordered" evidence="1">
    <location>
        <begin position="167"/>
        <end position="197"/>
    </location>
</feature>
<keyword evidence="2" id="KW-0812">Transmembrane</keyword>
<keyword evidence="4" id="KW-1185">Reference proteome</keyword>
<dbReference type="EMBL" id="CAUH01001649">
    <property type="protein sequence ID" value="CCU75762.1"/>
    <property type="molecule type" value="Genomic_DNA"/>
</dbReference>
<dbReference type="PANTHER" id="PTHR28008">
    <property type="entry name" value="DOMAIN PROTEIN, PUTATIVE (AFU_ORTHOLOGUE AFUA_3G10980)-RELATED"/>
    <property type="match status" value="1"/>
</dbReference>
<feature type="transmembrane region" description="Helical" evidence="2">
    <location>
        <begin position="36"/>
        <end position="53"/>
    </location>
</feature>
<gene>
    <name evidence="3" type="ORF">BGHDH14_bgh02188</name>
</gene>
<dbReference type="HOGENOM" id="CLU_096870_0_0_1"/>
<keyword evidence="2" id="KW-0472">Membrane</keyword>
<dbReference type="eggNOG" id="ENOG502S56A">
    <property type="taxonomic scope" value="Eukaryota"/>
</dbReference>
<evidence type="ECO:0000313" key="4">
    <source>
        <dbReference type="Proteomes" id="UP000015441"/>
    </source>
</evidence>
<feature type="transmembrane region" description="Helical" evidence="2">
    <location>
        <begin position="94"/>
        <end position="111"/>
    </location>
</feature>
<sequence length="197" mass="21999">MRVRLPFAGSFILLVIFVGYNSLSPYQSGTRVNEKILHSIIFFILTTSFYWILDTSRRRSFNFTLLVCTGVLGIGSEFLQGFLPNSHVFNLNEVLANILGSLLALGMNSWYHTRMLERKRLAKQYQTVPEDDDIELGSSAGTQEIISTSRTPGVPLLERTIDSQEEIEFSNSAESLRRPSAQSLSAGDGSDAKKRAD</sequence>
<protein>
    <submittedName>
        <fullName evidence="3">VanZ domain protein</fullName>
    </submittedName>
</protein>
<accession>N1JCY3</accession>
<keyword evidence="2" id="KW-1133">Transmembrane helix</keyword>
<feature type="compositionally biased region" description="Polar residues" evidence="1">
    <location>
        <begin position="169"/>
        <end position="185"/>
    </location>
</feature>
<dbReference type="OrthoDB" id="63581at2759"/>
<dbReference type="PANTHER" id="PTHR28008:SF1">
    <property type="entry name" value="DOMAIN PROTEIN, PUTATIVE (AFU_ORTHOLOGUE AFUA_3G10980)-RELATED"/>
    <property type="match status" value="1"/>
</dbReference>
<evidence type="ECO:0000256" key="1">
    <source>
        <dbReference type="SAM" id="MobiDB-lite"/>
    </source>
</evidence>
<reference evidence="3 4" key="1">
    <citation type="journal article" date="2010" name="Science">
        <title>Genome expansion and gene loss in powdery mildew fungi reveal tradeoffs in extreme parasitism.</title>
        <authorList>
            <person name="Spanu P.D."/>
            <person name="Abbott J.C."/>
            <person name="Amselem J."/>
            <person name="Burgis T.A."/>
            <person name="Soanes D.M."/>
            <person name="Stueber K."/>
            <person name="Ver Loren van Themaat E."/>
            <person name="Brown J.K.M."/>
            <person name="Butcher S.A."/>
            <person name="Gurr S.J."/>
            <person name="Lebrun M.-H."/>
            <person name="Ridout C.J."/>
            <person name="Schulze-Lefert P."/>
            <person name="Talbot N.J."/>
            <person name="Ahmadinejad N."/>
            <person name="Ametz C."/>
            <person name="Barton G.R."/>
            <person name="Benjdia M."/>
            <person name="Bidzinski P."/>
            <person name="Bindschedler L.V."/>
            <person name="Both M."/>
            <person name="Brewer M.T."/>
            <person name="Cadle-Davidson L."/>
            <person name="Cadle-Davidson M.M."/>
            <person name="Collemare J."/>
            <person name="Cramer R."/>
            <person name="Frenkel O."/>
            <person name="Godfrey D."/>
            <person name="Harriman J."/>
            <person name="Hoede C."/>
            <person name="King B.C."/>
            <person name="Klages S."/>
            <person name="Kleemann J."/>
            <person name="Knoll D."/>
            <person name="Koti P.S."/>
            <person name="Kreplak J."/>
            <person name="Lopez-Ruiz F.J."/>
            <person name="Lu X."/>
            <person name="Maekawa T."/>
            <person name="Mahanil S."/>
            <person name="Micali C."/>
            <person name="Milgroom M.G."/>
            <person name="Montana G."/>
            <person name="Noir S."/>
            <person name="O'Connell R.J."/>
            <person name="Oberhaensli S."/>
            <person name="Parlange F."/>
            <person name="Pedersen C."/>
            <person name="Quesneville H."/>
            <person name="Reinhardt R."/>
            <person name="Rott M."/>
            <person name="Sacristan S."/>
            <person name="Schmidt S.M."/>
            <person name="Schoen M."/>
            <person name="Skamnioti P."/>
            <person name="Sommer H."/>
            <person name="Stephens A."/>
            <person name="Takahara H."/>
            <person name="Thordal-Christensen H."/>
            <person name="Vigouroux M."/>
            <person name="Wessling R."/>
            <person name="Wicker T."/>
            <person name="Panstruga R."/>
        </authorList>
    </citation>
    <scope>NUCLEOTIDE SEQUENCE [LARGE SCALE GENOMIC DNA]</scope>
    <source>
        <strain evidence="3">DH14</strain>
    </source>
</reference>